<evidence type="ECO:0000313" key="5">
    <source>
        <dbReference type="EMBL" id="KAL0016964.1"/>
    </source>
</evidence>
<organism evidence="5 6">
    <name type="scientific">Lithocarpus litseifolius</name>
    <dbReference type="NCBI Taxonomy" id="425828"/>
    <lineage>
        <taxon>Eukaryota</taxon>
        <taxon>Viridiplantae</taxon>
        <taxon>Streptophyta</taxon>
        <taxon>Embryophyta</taxon>
        <taxon>Tracheophyta</taxon>
        <taxon>Spermatophyta</taxon>
        <taxon>Magnoliopsida</taxon>
        <taxon>eudicotyledons</taxon>
        <taxon>Gunneridae</taxon>
        <taxon>Pentapetalae</taxon>
        <taxon>rosids</taxon>
        <taxon>fabids</taxon>
        <taxon>Fagales</taxon>
        <taxon>Fagaceae</taxon>
        <taxon>Lithocarpus</taxon>
    </lineage>
</organism>
<dbReference type="Proteomes" id="UP001459277">
    <property type="component" value="Unassembled WGS sequence"/>
</dbReference>
<gene>
    <name evidence="5" type="ORF">SO802_004033</name>
</gene>
<comment type="catalytic activity">
    <reaction evidence="1">
        <text>(6R)-5,10-methylene-5,6,7,8-tetrahydrofolate + glycine + H2O = (6S)-5,6,7,8-tetrahydrofolate + L-serine</text>
        <dbReference type="Rhea" id="RHEA:15481"/>
        <dbReference type="ChEBI" id="CHEBI:15377"/>
        <dbReference type="ChEBI" id="CHEBI:15636"/>
        <dbReference type="ChEBI" id="CHEBI:33384"/>
        <dbReference type="ChEBI" id="CHEBI:57305"/>
        <dbReference type="ChEBI" id="CHEBI:57453"/>
        <dbReference type="EC" id="2.1.2.1"/>
    </reaction>
</comment>
<sequence length="120" mass="13383">MANCPSTAGVTLLGYYQLTEAPYSGSPANFTAYTAMLQPHDRIMSLDLPSGGHLTYGYYTSCGMKISTTSIYFESLPYKVNSITGYINYDKLEEKALDFRPRLIICGGSAYLRDWDYAQD</sequence>
<accession>A0AAW2E3P2</accession>
<dbReference type="SUPFAM" id="SSF53383">
    <property type="entry name" value="PLP-dependent transferases"/>
    <property type="match status" value="1"/>
</dbReference>
<evidence type="ECO:0000256" key="3">
    <source>
        <dbReference type="ARBA" id="ARBA00022898"/>
    </source>
</evidence>
<dbReference type="GO" id="GO:0004372">
    <property type="term" value="F:glycine hydroxymethyltransferase activity"/>
    <property type="evidence" value="ECO:0007669"/>
    <property type="project" value="UniProtKB-EC"/>
</dbReference>
<dbReference type="Pfam" id="PF00464">
    <property type="entry name" value="SHMT"/>
    <property type="match status" value="1"/>
</dbReference>
<evidence type="ECO:0000313" key="6">
    <source>
        <dbReference type="Proteomes" id="UP001459277"/>
    </source>
</evidence>
<keyword evidence="3" id="KW-0663">Pyridoxal phosphate</keyword>
<dbReference type="AlphaFoldDB" id="A0AAW2E3P2"/>
<evidence type="ECO:0000256" key="2">
    <source>
        <dbReference type="ARBA" id="ARBA00001933"/>
    </source>
</evidence>
<dbReference type="PANTHER" id="PTHR11680:SF35">
    <property type="entry name" value="SERINE HYDROXYMETHYLTRANSFERASE 1"/>
    <property type="match status" value="1"/>
</dbReference>
<feature type="domain" description="Serine hydroxymethyltransferase-like" evidence="4">
    <location>
        <begin position="21"/>
        <end position="118"/>
    </location>
</feature>
<dbReference type="GO" id="GO:0019264">
    <property type="term" value="P:glycine biosynthetic process from serine"/>
    <property type="evidence" value="ECO:0007669"/>
    <property type="project" value="TreeGrafter"/>
</dbReference>
<dbReference type="InterPro" id="IPR015421">
    <property type="entry name" value="PyrdxlP-dep_Trfase_major"/>
</dbReference>
<evidence type="ECO:0000259" key="4">
    <source>
        <dbReference type="Pfam" id="PF00464"/>
    </source>
</evidence>
<dbReference type="GO" id="GO:0046653">
    <property type="term" value="P:tetrahydrofolate metabolic process"/>
    <property type="evidence" value="ECO:0007669"/>
    <property type="project" value="TreeGrafter"/>
</dbReference>
<proteinExistence type="predicted"/>
<dbReference type="InterPro" id="IPR015424">
    <property type="entry name" value="PyrdxlP-dep_Trfase"/>
</dbReference>
<evidence type="ECO:0000256" key="1">
    <source>
        <dbReference type="ARBA" id="ARBA00001528"/>
    </source>
</evidence>
<dbReference type="EMBL" id="JAZDWU010000001">
    <property type="protein sequence ID" value="KAL0016964.1"/>
    <property type="molecule type" value="Genomic_DNA"/>
</dbReference>
<comment type="caution">
    <text evidence="5">The sequence shown here is derived from an EMBL/GenBank/DDBJ whole genome shotgun (WGS) entry which is preliminary data.</text>
</comment>
<reference evidence="5 6" key="1">
    <citation type="submission" date="2024-01" db="EMBL/GenBank/DDBJ databases">
        <title>A telomere-to-telomere, gap-free genome of sweet tea (Lithocarpus litseifolius).</title>
        <authorList>
            <person name="Zhou J."/>
        </authorList>
    </citation>
    <scope>NUCLEOTIDE SEQUENCE [LARGE SCALE GENOMIC DNA]</scope>
    <source>
        <strain evidence="5">Zhou-2022a</strain>
        <tissue evidence="5">Leaf</tissue>
    </source>
</reference>
<dbReference type="Gene3D" id="3.40.640.10">
    <property type="entry name" value="Type I PLP-dependent aspartate aminotransferase-like (Major domain)"/>
    <property type="match status" value="1"/>
</dbReference>
<dbReference type="InterPro" id="IPR039429">
    <property type="entry name" value="SHMT-like_dom"/>
</dbReference>
<dbReference type="GO" id="GO:0005739">
    <property type="term" value="C:mitochondrion"/>
    <property type="evidence" value="ECO:0007669"/>
    <property type="project" value="TreeGrafter"/>
</dbReference>
<comment type="cofactor">
    <cofactor evidence="2">
        <name>pyridoxal 5'-phosphate</name>
        <dbReference type="ChEBI" id="CHEBI:597326"/>
    </cofactor>
</comment>
<dbReference type="InterPro" id="IPR049943">
    <property type="entry name" value="Ser_HO-MeTrfase-like"/>
</dbReference>
<keyword evidence="6" id="KW-1185">Reference proteome</keyword>
<protein>
    <recommendedName>
        <fullName evidence="4">Serine hydroxymethyltransferase-like domain-containing protein</fullName>
    </recommendedName>
</protein>
<name>A0AAW2E3P2_9ROSI</name>
<dbReference type="PANTHER" id="PTHR11680">
    <property type="entry name" value="SERINE HYDROXYMETHYLTRANSFERASE"/>
    <property type="match status" value="1"/>
</dbReference>
<dbReference type="GO" id="GO:0030170">
    <property type="term" value="F:pyridoxal phosphate binding"/>
    <property type="evidence" value="ECO:0007669"/>
    <property type="project" value="TreeGrafter"/>
</dbReference>